<evidence type="ECO:0000256" key="4">
    <source>
        <dbReference type="ARBA" id="ARBA00022792"/>
    </source>
</evidence>
<dbReference type="PhylomeDB" id="B4KJD8"/>
<dbReference type="Proteomes" id="UP000009192">
    <property type="component" value="Unassembled WGS sequence"/>
</dbReference>
<keyword evidence="9" id="KW-0446">Lipid-binding</keyword>
<organism evidence="19 20">
    <name type="scientific">Drosophila mojavensis</name>
    <name type="common">Fruit fly</name>
    <dbReference type="NCBI Taxonomy" id="7230"/>
    <lineage>
        <taxon>Eukaryota</taxon>
        <taxon>Metazoa</taxon>
        <taxon>Ecdysozoa</taxon>
        <taxon>Arthropoda</taxon>
        <taxon>Hexapoda</taxon>
        <taxon>Insecta</taxon>
        <taxon>Pterygota</taxon>
        <taxon>Neoptera</taxon>
        <taxon>Endopterygota</taxon>
        <taxon>Diptera</taxon>
        <taxon>Brachycera</taxon>
        <taxon>Muscomorpha</taxon>
        <taxon>Ephydroidea</taxon>
        <taxon>Drosophilidae</taxon>
        <taxon>Drosophila</taxon>
    </lineage>
</organism>
<proteinExistence type="predicted"/>
<sequence>MRLAGLIKPLRLLRVNKTRCLLSEQHYATKAEQEEYAFNTKEYLDFKKQLRQLNVYNRDGHTCLQVDCRLCERLPAAARATATTATASRSQGPLAYVNKRTGAFICPNCDVKVSLTYALEAYQTVPPSGFRRLPEKSLEYATRFPNLISVTADACEALGLKGLKEAQLNAIGAQFEPEQKLLHFRLRNASHKIVGEKVLHLGDRSEQTFQCSSSSGLLIHGSGNKTKAVLVSNLLDFIVLATQNIETHCIICLPYAMQQLPQECLPGLERFKELVFWLHYDATPSWDAASAFAQKMDEKRCLLIRPTETEPAPHVALKKRLNIRHILAKATPVRHKAITTFNALRNDILSELQNIEKVNGVKWKRFPVLNKLLKGHRKGELTILTGPTGSGKTTFTSEYSLDLAMQGVSTLWGSFEIRNTRLAATLLRQFVGYPLDDKLQEFDHWATEFERLPLYFMTFHGQQPLKPVLEAIEHAQYVHDISHVIIDNLQFMMGISSYRGDKFWEQDSIIAAFRGFATKHNVHVTLVMHPRKERQEDELTTSSVFGTAKATQEADNVLIIQDKRLTAVRGKKYLQVAKNRYSGDLGIMPMEFDKDALSYSSSVQSAKRRREREKTSLTES</sequence>
<keyword evidence="5" id="KW-0378">Hydrolase</keyword>
<keyword evidence="10" id="KW-0496">Mitochondrion</keyword>
<keyword evidence="6" id="KW-0347">Helicase</keyword>
<evidence type="ECO:0000256" key="11">
    <source>
        <dbReference type="ARBA" id="ARBA00023136"/>
    </source>
</evidence>
<dbReference type="InterPro" id="IPR027417">
    <property type="entry name" value="P-loop_NTPase"/>
</dbReference>
<dbReference type="FunFam" id="3.40.50.300:FF:000845">
    <property type="entry name" value="Mitochondrial helicase twinkle"/>
    <property type="match status" value="1"/>
</dbReference>
<keyword evidence="4" id="KW-0999">Mitochondrion inner membrane</keyword>
<dbReference type="GO" id="GO:0005524">
    <property type="term" value="F:ATP binding"/>
    <property type="evidence" value="ECO:0007669"/>
    <property type="project" value="UniProtKB-KW"/>
</dbReference>
<evidence type="ECO:0000313" key="19">
    <source>
        <dbReference type="EMBL" id="EDW12513.1"/>
    </source>
</evidence>
<dbReference type="GO" id="GO:0051537">
    <property type="term" value="F:2 iron, 2 sulfur cluster binding"/>
    <property type="evidence" value="ECO:0007669"/>
    <property type="project" value="EnsemblMetazoa"/>
</dbReference>
<keyword evidence="13" id="KW-1135">Mitochondrion nucleoid</keyword>
<evidence type="ECO:0000256" key="15">
    <source>
        <dbReference type="ARBA" id="ARBA00048954"/>
    </source>
</evidence>
<keyword evidence="7" id="KW-0067">ATP-binding</keyword>
<dbReference type="HOGENOM" id="CLU_012336_1_0_1"/>
<name>B4KJD8_DROMO</name>
<evidence type="ECO:0000256" key="16">
    <source>
        <dbReference type="ARBA" id="ARBA00075597"/>
    </source>
</evidence>
<dbReference type="GO" id="GO:0006264">
    <property type="term" value="P:mitochondrial DNA replication"/>
    <property type="evidence" value="ECO:0000250"/>
    <property type="project" value="UniProtKB"/>
</dbReference>
<protein>
    <recommendedName>
        <fullName evidence="14">DNA 5'-3' helicase</fullName>
        <ecNumber evidence="14">5.6.2.3</ecNumber>
    </recommendedName>
    <alternativeName>
        <fullName evidence="16">Twinkle protein, mitochondrial</fullName>
    </alternativeName>
</protein>
<dbReference type="PROSITE" id="PS51199">
    <property type="entry name" value="SF4_HELICASE"/>
    <property type="match status" value="1"/>
</dbReference>
<evidence type="ECO:0000259" key="18">
    <source>
        <dbReference type="PROSITE" id="PS51199"/>
    </source>
</evidence>
<feature type="region of interest" description="Disordered" evidence="17">
    <location>
        <begin position="598"/>
        <end position="620"/>
    </location>
</feature>
<dbReference type="CDD" id="cd01122">
    <property type="entry name" value="Twinkle_C"/>
    <property type="match status" value="1"/>
</dbReference>
<dbReference type="SUPFAM" id="SSF52540">
    <property type="entry name" value="P-loop containing nucleoside triphosphate hydrolases"/>
    <property type="match status" value="1"/>
</dbReference>
<accession>B4KJD8</accession>
<dbReference type="Gene3D" id="3.40.50.300">
    <property type="entry name" value="P-loop containing nucleotide triphosphate hydrolases"/>
    <property type="match status" value="1"/>
</dbReference>
<dbReference type="InParanoid" id="B4KJD8"/>
<evidence type="ECO:0000256" key="5">
    <source>
        <dbReference type="ARBA" id="ARBA00022801"/>
    </source>
</evidence>
<evidence type="ECO:0000313" key="20">
    <source>
        <dbReference type="Proteomes" id="UP000009192"/>
    </source>
</evidence>
<dbReference type="OMA" id="ATKHNVH"/>
<evidence type="ECO:0000256" key="17">
    <source>
        <dbReference type="SAM" id="MobiDB-lite"/>
    </source>
</evidence>
<evidence type="ECO:0000256" key="8">
    <source>
        <dbReference type="ARBA" id="ARBA00022946"/>
    </source>
</evidence>
<evidence type="ECO:0000256" key="14">
    <source>
        <dbReference type="ARBA" id="ARBA00044969"/>
    </source>
</evidence>
<dbReference type="FunCoup" id="B4KJD8">
    <property type="interactions" value="1074"/>
</dbReference>
<dbReference type="PANTHER" id="PTHR12873">
    <property type="entry name" value="T7-LIKE MITOCHONDRIAL DNA HELICASE"/>
    <property type="match status" value="1"/>
</dbReference>
<keyword evidence="11" id="KW-0472">Membrane</keyword>
<dbReference type="KEGG" id="dmo:Dmoj_GI24377"/>
<reference evidence="19 20" key="1">
    <citation type="journal article" date="2007" name="Nature">
        <title>Evolution of genes and genomes on the Drosophila phylogeny.</title>
        <authorList>
            <consortium name="Drosophila 12 Genomes Consortium"/>
            <person name="Clark A.G."/>
            <person name="Eisen M.B."/>
            <person name="Smith D.R."/>
            <person name="Bergman C.M."/>
            <person name="Oliver B."/>
            <person name="Markow T.A."/>
            <person name="Kaufman T.C."/>
            <person name="Kellis M."/>
            <person name="Gelbart W."/>
            <person name="Iyer V.N."/>
            <person name="Pollard D.A."/>
            <person name="Sackton T.B."/>
            <person name="Larracuente A.M."/>
            <person name="Singh N.D."/>
            <person name="Abad J.P."/>
            <person name="Abt D.N."/>
            <person name="Adryan B."/>
            <person name="Aguade M."/>
            <person name="Akashi H."/>
            <person name="Anderson W.W."/>
            <person name="Aquadro C.F."/>
            <person name="Ardell D.H."/>
            <person name="Arguello R."/>
            <person name="Artieri C.G."/>
            <person name="Barbash D.A."/>
            <person name="Barker D."/>
            <person name="Barsanti P."/>
            <person name="Batterham P."/>
            <person name="Batzoglou S."/>
            <person name="Begun D."/>
            <person name="Bhutkar A."/>
            <person name="Blanco E."/>
            <person name="Bosak S.A."/>
            <person name="Bradley R.K."/>
            <person name="Brand A.D."/>
            <person name="Brent M.R."/>
            <person name="Brooks A.N."/>
            <person name="Brown R.H."/>
            <person name="Butlin R.K."/>
            <person name="Caggese C."/>
            <person name="Calvi B.R."/>
            <person name="Bernardo de Carvalho A."/>
            <person name="Caspi A."/>
            <person name="Castrezana S."/>
            <person name="Celniker S.E."/>
            <person name="Chang J.L."/>
            <person name="Chapple C."/>
            <person name="Chatterji S."/>
            <person name="Chinwalla A."/>
            <person name="Civetta A."/>
            <person name="Clifton S.W."/>
            <person name="Comeron J.M."/>
            <person name="Costello J.C."/>
            <person name="Coyne J.A."/>
            <person name="Daub J."/>
            <person name="David R.G."/>
            <person name="Delcher A.L."/>
            <person name="Delehaunty K."/>
            <person name="Do C.B."/>
            <person name="Ebling H."/>
            <person name="Edwards K."/>
            <person name="Eickbush T."/>
            <person name="Evans J.D."/>
            <person name="Filipski A."/>
            <person name="Findeiss S."/>
            <person name="Freyhult E."/>
            <person name="Fulton L."/>
            <person name="Fulton R."/>
            <person name="Garcia A.C."/>
            <person name="Gardiner A."/>
            <person name="Garfield D.A."/>
            <person name="Garvin B.E."/>
            <person name="Gibson G."/>
            <person name="Gilbert D."/>
            <person name="Gnerre S."/>
            <person name="Godfrey J."/>
            <person name="Good R."/>
            <person name="Gotea V."/>
            <person name="Gravely B."/>
            <person name="Greenberg A.J."/>
            <person name="Griffiths-Jones S."/>
            <person name="Gross S."/>
            <person name="Guigo R."/>
            <person name="Gustafson E.A."/>
            <person name="Haerty W."/>
            <person name="Hahn M.W."/>
            <person name="Halligan D.L."/>
            <person name="Halpern A.L."/>
            <person name="Halter G.M."/>
            <person name="Han M.V."/>
            <person name="Heger A."/>
            <person name="Hillier L."/>
            <person name="Hinrichs A.S."/>
            <person name="Holmes I."/>
            <person name="Hoskins R.A."/>
            <person name="Hubisz M.J."/>
            <person name="Hultmark D."/>
            <person name="Huntley M.A."/>
            <person name="Jaffe D.B."/>
            <person name="Jagadeeshan S."/>
            <person name="Jeck W.R."/>
            <person name="Johnson J."/>
            <person name="Jones C.D."/>
            <person name="Jordan W.C."/>
            <person name="Karpen G.H."/>
            <person name="Kataoka E."/>
            <person name="Keightley P.D."/>
            <person name="Kheradpour P."/>
            <person name="Kirkness E.F."/>
            <person name="Koerich L.B."/>
            <person name="Kristiansen K."/>
            <person name="Kudrna D."/>
            <person name="Kulathinal R.J."/>
            <person name="Kumar S."/>
            <person name="Kwok R."/>
            <person name="Lander E."/>
            <person name="Langley C.H."/>
            <person name="Lapoint R."/>
            <person name="Lazzaro B.P."/>
            <person name="Lee S.J."/>
            <person name="Levesque L."/>
            <person name="Li R."/>
            <person name="Lin C.F."/>
            <person name="Lin M.F."/>
            <person name="Lindblad-Toh K."/>
            <person name="Llopart A."/>
            <person name="Long M."/>
            <person name="Low L."/>
            <person name="Lozovsky E."/>
            <person name="Lu J."/>
            <person name="Luo M."/>
            <person name="Machado C.A."/>
            <person name="Makalowski W."/>
            <person name="Marzo M."/>
            <person name="Matsuda M."/>
            <person name="Matzkin L."/>
            <person name="McAllister B."/>
            <person name="McBride C.S."/>
            <person name="McKernan B."/>
            <person name="McKernan K."/>
            <person name="Mendez-Lago M."/>
            <person name="Minx P."/>
            <person name="Mollenhauer M.U."/>
            <person name="Montooth K."/>
            <person name="Mount S.M."/>
            <person name="Mu X."/>
            <person name="Myers E."/>
            <person name="Negre B."/>
            <person name="Newfeld S."/>
            <person name="Nielsen R."/>
            <person name="Noor M.A."/>
            <person name="O'Grady P."/>
            <person name="Pachter L."/>
            <person name="Papaceit M."/>
            <person name="Parisi M.J."/>
            <person name="Parisi M."/>
            <person name="Parts L."/>
            <person name="Pedersen J.S."/>
            <person name="Pesole G."/>
            <person name="Phillippy A.M."/>
            <person name="Ponting C.P."/>
            <person name="Pop M."/>
            <person name="Porcelli D."/>
            <person name="Powell J.R."/>
            <person name="Prohaska S."/>
            <person name="Pruitt K."/>
            <person name="Puig M."/>
            <person name="Quesneville H."/>
            <person name="Ram K.R."/>
            <person name="Rand D."/>
            <person name="Rasmussen M.D."/>
            <person name="Reed L.K."/>
            <person name="Reenan R."/>
            <person name="Reily A."/>
            <person name="Remington K.A."/>
            <person name="Rieger T.T."/>
            <person name="Ritchie M.G."/>
            <person name="Robin C."/>
            <person name="Rogers Y.H."/>
            <person name="Rohde C."/>
            <person name="Rozas J."/>
            <person name="Rubenfield M.J."/>
            <person name="Ruiz A."/>
            <person name="Russo S."/>
            <person name="Salzberg S.L."/>
            <person name="Sanchez-Gracia A."/>
            <person name="Saranga D.J."/>
            <person name="Sato H."/>
            <person name="Schaeffer S.W."/>
            <person name="Schatz M.C."/>
            <person name="Schlenke T."/>
            <person name="Schwartz R."/>
            <person name="Segarra C."/>
            <person name="Singh R.S."/>
            <person name="Sirot L."/>
            <person name="Sirota M."/>
            <person name="Sisneros N.B."/>
            <person name="Smith C.D."/>
            <person name="Smith T.F."/>
            <person name="Spieth J."/>
            <person name="Stage D.E."/>
            <person name="Stark A."/>
            <person name="Stephan W."/>
            <person name="Strausberg R.L."/>
            <person name="Strempel S."/>
            <person name="Sturgill D."/>
            <person name="Sutton G."/>
            <person name="Sutton G.G."/>
            <person name="Tao W."/>
            <person name="Teichmann S."/>
            <person name="Tobari Y.N."/>
            <person name="Tomimura Y."/>
            <person name="Tsolas J.M."/>
            <person name="Valente V.L."/>
            <person name="Venter E."/>
            <person name="Venter J.C."/>
            <person name="Vicario S."/>
            <person name="Vieira F.G."/>
            <person name="Vilella A.J."/>
            <person name="Villasante A."/>
            <person name="Walenz B."/>
            <person name="Wang J."/>
            <person name="Wasserman M."/>
            <person name="Watts T."/>
            <person name="Wilson D."/>
            <person name="Wilson R.K."/>
            <person name="Wing R.A."/>
            <person name="Wolfner M.F."/>
            <person name="Wong A."/>
            <person name="Wong G.K."/>
            <person name="Wu C.I."/>
            <person name="Wu G."/>
            <person name="Yamamoto D."/>
            <person name="Yang H.P."/>
            <person name="Yang S.P."/>
            <person name="Yorke J.A."/>
            <person name="Yoshida K."/>
            <person name="Zdobnov E."/>
            <person name="Zhang P."/>
            <person name="Zhang Y."/>
            <person name="Zimin A.V."/>
            <person name="Baldwin J."/>
            <person name="Abdouelleil A."/>
            <person name="Abdulkadir J."/>
            <person name="Abebe A."/>
            <person name="Abera B."/>
            <person name="Abreu J."/>
            <person name="Acer S.C."/>
            <person name="Aftuck L."/>
            <person name="Alexander A."/>
            <person name="An P."/>
            <person name="Anderson E."/>
            <person name="Anderson S."/>
            <person name="Arachi H."/>
            <person name="Azer M."/>
            <person name="Bachantsang P."/>
            <person name="Barry A."/>
            <person name="Bayul T."/>
            <person name="Berlin A."/>
            <person name="Bessette D."/>
            <person name="Bloom T."/>
            <person name="Blye J."/>
            <person name="Boguslavskiy L."/>
            <person name="Bonnet C."/>
            <person name="Boukhgalter B."/>
            <person name="Bourzgui I."/>
            <person name="Brown A."/>
            <person name="Cahill P."/>
            <person name="Channer S."/>
            <person name="Cheshatsang Y."/>
            <person name="Chuda L."/>
            <person name="Citroen M."/>
            <person name="Collymore A."/>
            <person name="Cooke P."/>
            <person name="Costello M."/>
            <person name="D'Aco K."/>
            <person name="Daza R."/>
            <person name="De Haan G."/>
            <person name="DeGray S."/>
            <person name="DeMaso C."/>
            <person name="Dhargay N."/>
            <person name="Dooley K."/>
            <person name="Dooley E."/>
            <person name="Doricent M."/>
            <person name="Dorje P."/>
            <person name="Dorjee K."/>
            <person name="Dupes A."/>
            <person name="Elong R."/>
            <person name="Falk J."/>
            <person name="Farina A."/>
            <person name="Faro S."/>
            <person name="Ferguson D."/>
            <person name="Fisher S."/>
            <person name="Foley C.D."/>
            <person name="Franke A."/>
            <person name="Friedrich D."/>
            <person name="Gadbois L."/>
            <person name="Gearin G."/>
            <person name="Gearin C.R."/>
            <person name="Giannoukos G."/>
            <person name="Goode T."/>
            <person name="Graham J."/>
            <person name="Grandbois E."/>
            <person name="Grewal S."/>
            <person name="Gyaltsen K."/>
            <person name="Hafez N."/>
            <person name="Hagos B."/>
            <person name="Hall J."/>
            <person name="Henson C."/>
            <person name="Hollinger A."/>
            <person name="Honan T."/>
            <person name="Huard M.D."/>
            <person name="Hughes L."/>
            <person name="Hurhula B."/>
            <person name="Husby M.E."/>
            <person name="Kamat A."/>
            <person name="Kanga B."/>
            <person name="Kashin S."/>
            <person name="Khazanovich D."/>
            <person name="Kisner P."/>
            <person name="Lance K."/>
            <person name="Lara M."/>
            <person name="Lee W."/>
            <person name="Lennon N."/>
            <person name="Letendre F."/>
            <person name="LeVine R."/>
            <person name="Lipovsky A."/>
            <person name="Liu X."/>
            <person name="Liu J."/>
            <person name="Liu S."/>
            <person name="Lokyitsang T."/>
            <person name="Lokyitsang Y."/>
            <person name="Lubonja R."/>
            <person name="Lui A."/>
            <person name="MacDonald P."/>
            <person name="Magnisalis V."/>
            <person name="Maru K."/>
            <person name="Matthews C."/>
            <person name="McCusker W."/>
            <person name="McDonough S."/>
            <person name="Mehta T."/>
            <person name="Meldrim J."/>
            <person name="Meneus L."/>
            <person name="Mihai O."/>
            <person name="Mihalev A."/>
            <person name="Mihova T."/>
            <person name="Mittelman R."/>
            <person name="Mlenga V."/>
            <person name="Montmayeur A."/>
            <person name="Mulrain L."/>
            <person name="Navidi A."/>
            <person name="Naylor J."/>
            <person name="Negash T."/>
            <person name="Nguyen T."/>
            <person name="Nguyen N."/>
            <person name="Nicol R."/>
            <person name="Norbu C."/>
            <person name="Norbu N."/>
            <person name="Novod N."/>
            <person name="O'Neill B."/>
            <person name="Osman S."/>
            <person name="Markiewicz E."/>
            <person name="Oyono O.L."/>
            <person name="Patti C."/>
            <person name="Phunkhang P."/>
            <person name="Pierre F."/>
            <person name="Priest M."/>
            <person name="Raghuraman S."/>
            <person name="Rege F."/>
            <person name="Reyes R."/>
            <person name="Rise C."/>
            <person name="Rogov P."/>
            <person name="Ross K."/>
            <person name="Ryan E."/>
            <person name="Settipalli S."/>
            <person name="Shea T."/>
            <person name="Sherpa N."/>
            <person name="Shi L."/>
            <person name="Shih D."/>
            <person name="Sparrow T."/>
            <person name="Spaulding J."/>
            <person name="Stalker J."/>
            <person name="Stange-Thomann N."/>
            <person name="Stavropoulos S."/>
            <person name="Stone C."/>
            <person name="Strader C."/>
            <person name="Tesfaye S."/>
            <person name="Thomson T."/>
            <person name="Thoulutsang Y."/>
            <person name="Thoulutsang D."/>
            <person name="Topham K."/>
            <person name="Topping I."/>
            <person name="Tsamla T."/>
            <person name="Vassiliev H."/>
            <person name="Vo A."/>
            <person name="Wangchuk T."/>
            <person name="Wangdi T."/>
            <person name="Weiand M."/>
            <person name="Wilkinson J."/>
            <person name="Wilson A."/>
            <person name="Yadav S."/>
            <person name="Young G."/>
            <person name="Yu Q."/>
            <person name="Zembek L."/>
            <person name="Zhong D."/>
            <person name="Zimmer A."/>
            <person name="Zwirko Z."/>
            <person name="Jaffe D.B."/>
            <person name="Alvarez P."/>
            <person name="Brockman W."/>
            <person name="Butler J."/>
            <person name="Chin C."/>
            <person name="Gnerre S."/>
            <person name="Grabherr M."/>
            <person name="Kleber M."/>
            <person name="Mauceli E."/>
            <person name="MacCallum I."/>
        </authorList>
    </citation>
    <scope>NUCLEOTIDE SEQUENCE [LARGE SCALE GENOMIC DNA]</scope>
    <source>
        <strain evidence="20">Tucson 15081-1352.22</strain>
    </source>
</reference>
<feature type="domain" description="SF4 helicase" evidence="18">
    <location>
        <begin position="355"/>
        <end position="606"/>
    </location>
</feature>
<evidence type="ECO:0000256" key="1">
    <source>
        <dbReference type="ARBA" id="ARBA00004436"/>
    </source>
</evidence>
<dbReference type="EC" id="5.6.2.3" evidence="14"/>
<dbReference type="GO" id="GO:0016787">
    <property type="term" value="F:hydrolase activity"/>
    <property type="evidence" value="ECO:0007669"/>
    <property type="project" value="UniProtKB-KW"/>
</dbReference>
<evidence type="ECO:0000256" key="10">
    <source>
        <dbReference type="ARBA" id="ARBA00023128"/>
    </source>
</evidence>
<evidence type="ECO:0000256" key="3">
    <source>
        <dbReference type="ARBA" id="ARBA00022741"/>
    </source>
</evidence>
<keyword evidence="8" id="KW-0809">Transit peptide</keyword>
<evidence type="ECO:0000256" key="13">
    <source>
        <dbReference type="ARBA" id="ARBA00023271"/>
    </source>
</evidence>
<evidence type="ECO:0000256" key="7">
    <source>
        <dbReference type="ARBA" id="ARBA00022840"/>
    </source>
</evidence>
<dbReference type="GO" id="GO:0042645">
    <property type="term" value="C:mitochondrial nucleoid"/>
    <property type="evidence" value="ECO:0000250"/>
    <property type="project" value="UniProtKB"/>
</dbReference>
<dbReference type="InterPro" id="IPR007694">
    <property type="entry name" value="DNA_helicase_DnaB-like_C"/>
</dbReference>
<dbReference type="OrthoDB" id="275278at2759"/>
<evidence type="ECO:0000256" key="2">
    <source>
        <dbReference type="ARBA" id="ARBA00004637"/>
    </source>
</evidence>
<dbReference type="GO" id="GO:0043139">
    <property type="term" value="F:5'-3' DNA helicase activity"/>
    <property type="evidence" value="ECO:0000250"/>
    <property type="project" value="UniProtKB"/>
</dbReference>
<dbReference type="InterPro" id="IPR027032">
    <property type="entry name" value="Twinkle-like"/>
</dbReference>
<comment type="subcellular location">
    <subcellularLocation>
        <location evidence="2">Mitochondrion inner membrane</location>
        <topology evidence="2">Peripheral membrane protein</topology>
    </subcellularLocation>
    <subcellularLocation>
        <location evidence="1">Mitochondrion matrix</location>
        <location evidence="1">Mitochondrion nucleoid</location>
    </subcellularLocation>
</comment>
<dbReference type="GO" id="GO:0005743">
    <property type="term" value="C:mitochondrial inner membrane"/>
    <property type="evidence" value="ECO:0007669"/>
    <property type="project" value="UniProtKB-SubCell"/>
</dbReference>
<dbReference type="PANTHER" id="PTHR12873:SF0">
    <property type="entry name" value="TWINKLE MTDNA HELICASE"/>
    <property type="match status" value="1"/>
</dbReference>
<keyword evidence="12" id="KW-0413">Isomerase</keyword>
<evidence type="ECO:0000256" key="6">
    <source>
        <dbReference type="ARBA" id="ARBA00022806"/>
    </source>
</evidence>
<comment type="catalytic activity">
    <reaction evidence="15">
        <text>ATP + H2O = ADP + phosphate + H(+)</text>
        <dbReference type="Rhea" id="RHEA:13065"/>
        <dbReference type="ChEBI" id="CHEBI:15377"/>
        <dbReference type="ChEBI" id="CHEBI:15378"/>
        <dbReference type="ChEBI" id="CHEBI:30616"/>
        <dbReference type="ChEBI" id="CHEBI:43474"/>
        <dbReference type="ChEBI" id="CHEBI:456216"/>
        <dbReference type="EC" id="5.6.2.3"/>
    </reaction>
</comment>
<dbReference type="GO" id="GO:0003697">
    <property type="term" value="F:single-stranded DNA binding"/>
    <property type="evidence" value="ECO:0000250"/>
    <property type="project" value="UniProtKB"/>
</dbReference>
<dbReference type="GO" id="GO:0003690">
    <property type="term" value="F:double-stranded DNA binding"/>
    <property type="evidence" value="ECO:0007669"/>
    <property type="project" value="EnsemblMetazoa"/>
</dbReference>
<evidence type="ECO:0000256" key="12">
    <source>
        <dbReference type="ARBA" id="ARBA00023235"/>
    </source>
</evidence>
<dbReference type="GO" id="GO:0008289">
    <property type="term" value="F:lipid binding"/>
    <property type="evidence" value="ECO:0007669"/>
    <property type="project" value="UniProtKB-KW"/>
</dbReference>
<keyword evidence="3" id="KW-0547">Nucleotide-binding</keyword>
<evidence type="ECO:0000256" key="9">
    <source>
        <dbReference type="ARBA" id="ARBA00023121"/>
    </source>
</evidence>
<keyword evidence="20" id="KW-1185">Reference proteome</keyword>
<dbReference type="AlphaFoldDB" id="B4KJD8"/>
<dbReference type="Pfam" id="PF13481">
    <property type="entry name" value="AAA_25"/>
    <property type="match status" value="1"/>
</dbReference>
<gene>
    <name evidence="19" type="primary">Dmoj\GI24377</name>
    <name evidence="19" type="ORF">Dmoj_GI24377</name>
</gene>
<dbReference type="eggNOG" id="KOG2373">
    <property type="taxonomic scope" value="Eukaryota"/>
</dbReference>
<dbReference type="EMBL" id="CH933807">
    <property type="protein sequence ID" value="EDW12513.1"/>
    <property type="molecule type" value="Genomic_DNA"/>
</dbReference>